<name>A8ZMZ3_ACAM1</name>
<dbReference type="Gene3D" id="3.40.50.1820">
    <property type="entry name" value="alpha/beta hydrolase"/>
    <property type="match status" value="1"/>
</dbReference>
<dbReference type="SUPFAM" id="SSF53474">
    <property type="entry name" value="alpha/beta-Hydrolases"/>
    <property type="match status" value="1"/>
</dbReference>
<reference evidence="2 3" key="1">
    <citation type="journal article" date="2008" name="Proc. Natl. Acad. Sci. U.S.A.">
        <title>Niche adaptation and genome expansion in the chlorophyll d-producing cyanobacterium Acaryochloris marina.</title>
        <authorList>
            <person name="Swingley W.D."/>
            <person name="Chen M."/>
            <person name="Cheung P.C."/>
            <person name="Conrad A.L."/>
            <person name="Dejesa L.C."/>
            <person name="Hao J."/>
            <person name="Honchak B.M."/>
            <person name="Karbach L.E."/>
            <person name="Kurdoglu A."/>
            <person name="Lahiri S."/>
            <person name="Mastrian S.D."/>
            <person name="Miyashita H."/>
            <person name="Page L."/>
            <person name="Ramakrishna P."/>
            <person name="Satoh S."/>
            <person name="Sattley W.M."/>
            <person name="Shimada Y."/>
            <person name="Taylor H.L."/>
            <person name="Tomo T."/>
            <person name="Tsuchiya T."/>
            <person name="Wang Z.T."/>
            <person name="Raymond J."/>
            <person name="Mimuro M."/>
            <person name="Blankenship R.E."/>
            <person name="Touchman J.W."/>
        </authorList>
    </citation>
    <scope>NUCLEOTIDE SEQUENCE [LARGE SCALE GENOMIC DNA]</scope>
    <source>
        <strain evidence="3">MBIC 11017</strain>
        <plasmid evidence="3">Plasmid pREB3</plasmid>
    </source>
</reference>
<dbReference type="HOGENOM" id="CLU_020336_17_0_3"/>
<dbReference type="OrthoDB" id="6181537at2"/>
<dbReference type="EMBL" id="CP000840">
    <property type="protein sequence ID" value="ABW32192.1"/>
    <property type="molecule type" value="Genomic_DNA"/>
</dbReference>
<dbReference type="Proteomes" id="UP000000268">
    <property type="component" value="Plasmid pREB3"/>
</dbReference>
<dbReference type="PANTHER" id="PTHR47914:SF1">
    <property type="entry name" value="ALPHA_BETA-HYDROLASES SUPERFAMILY PROTEIN"/>
    <property type="match status" value="1"/>
</dbReference>
<dbReference type="AlphaFoldDB" id="A8ZMZ3"/>
<gene>
    <name evidence="2" type="ordered locus">AM1_C0262</name>
</gene>
<proteinExistence type="predicted"/>
<dbReference type="PANTHER" id="PTHR47914">
    <property type="entry name" value="ALPHA/BETA-HYDROLASES SUPERFAMILY PROTEIN"/>
    <property type="match status" value="1"/>
</dbReference>
<evidence type="ECO:0000259" key="1">
    <source>
        <dbReference type="Pfam" id="PF12697"/>
    </source>
</evidence>
<accession>A8ZMZ3</accession>
<organism evidence="2 3">
    <name type="scientific">Acaryochloris marina (strain MBIC 11017)</name>
    <dbReference type="NCBI Taxonomy" id="329726"/>
    <lineage>
        <taxon>Bacteria</taxon>
        <taxon>Bacillati</taxon>
        <taxon>Cyanobacteriota</taxon>
        <taxon>Cyanophyceae</taxon>
        <taxon>Acaryochloridales</taxon>
        <taxon>Acaryochloridaceae</taxon>
        <taxon>Acaryochloris</taxon>
    </lineage>
</organism>
<evidence type="ECO:0000313" key="2">
    <source>
        <dbReference type="EMBL" id="ABW32192.1"/>
    </source>
</evidence>
<evidence type="ECO:0000313" key="3">
    <source>
        <dbReference type="Proteomes" id="UP000000268"/>
    </source>
</evidence>
<keyword evidence="2" id="KW-0614">Plasmid</keyword>
<dbReference type="ESTHER" id="acam1-a8zmz3">
    <property type="family name" value="6_AlphaBeta_hydrolase"/>
</dbReference>
<dbReference type="RefSeq" id="WP_012167508.1">
    <property type="nucleotide sequence ID" value="NC_009928.1"/>
</dbReference>
<geneLocation type="plasmid" evidence="2 3">
    <name>pREB3</name>
</geneLocation>
<feature type="domain" description="AB hydrolase-1" evidence="1">
    <location>
        <begin position="34"/>
        <end position="240"/>
    </location>
</feature>
<dbReference type="InterPro" id="IPR029058">
    <property type="entry name" value="AB_hydrolase_fold"/>
</dbReference>
<protein>
    <recommendedName>
        <fullName evidence="1">AB hydrolase-1 domain-containing protein</fullName>
    </recommendedName>
</protein>
<dbReference type="KEGG" id="amr:AM1_C0262"/>
<dbReference type="InterPro" id="IPR000073">
    <property type="entry name" value="AB_hydrolase_1"/>
</dbReference>
<dbReference type="Pfam" id="PF12697">
    <property type="entry name" value="Abhydrolase_6"/>
    <property type="match status" value="1"/>
</dbReference>
<keyword evidence="3" id="KW-1185">Reference proteome</keyword>
<sequence length="291" mass="31801">MASAQLQHHTYTWQWQNHTINVATETLGSGPSVLLLPAFSTVSTRAELTTLAQVLASHFQVTLLDWPGFGDSDRPSLPYQPEFYRRFLKAFVQDTLPQEVAVVAAGHAAGYALALQSWSRMVLIAPTWRGPLAVMGAPVAVRRGIRQLVIAPLIGSALYGLNTRPGFLKWMYRRHVFVDETQLTSEFITQRYQNTQQPGARYAPAAFVTGGLDPVDERGEFLAGLAQQAGPVMVIVAEQAPPGSKAEMEAMVQLPNIQANYLPGSLGMAEEFGDEIASTIQFFLQGNTALT</sequence>